<comment type="caution">
    <text evidence="11">The sequence shown here is derived from an EMBL/GenBank/DDBJ whole genome shotgun (WGS) entry which is preliminary data.</text>
</comment>
<keyword evidence="3 9" id="KW-0545">Nucleotide biosynthesis</keyword>
<comment type="similarity">
    <text evidence="9">Belongs to the ribose-phosphate pyrophosphokinase family. Class I subfamily.</text>
</comment>
<dbReference type="InterPro" id="IPR037515">
    <property type="entry name" value="Rib-P_diPkinase_bac"/>
</dbReference>
<proteinExistence type="inferred from homology"/>
<keyword evidence="1 9" id="KW-0808">Transferase</keyword>
<dbReference type="EC" id="2.7.6.1" evidence="9"/>
<reference evidence="12" key="1">
    <citation type="journal article" date="2019" name="Int. J. Syst. Evol. Microbiol.">
        <title>The Global Catalogue of Microorganisms (GCM) 10K type strain sequencing project: providing services to taxonomists for standard genome sequencing and annotation.</title>
        <authorList>
            <consortium name="The Broad Institute Genomics Platform"/>
            <consortium name="The Broad Institute Genome Sequencing Center for Infectious Disease"/>
            <person name="Wu L."/>
            <person name="Ma J."/>
        </authorList>
    </citation>
    <scope>NUCLEOTIDE SEQUENCE [LARGE SCALE GENOMIC DNA]</scope>
    <source>
        <strain evidence="12">KCTC 42875</strain>
    </source>
</reference>
<dbReference type="NCBIfam" id="NF002320">
    <property type="entry name" value="PRK01259.1"/>
    <property type="match status" value="1"/>
</dbReference>
<dbReference type="NCBIfam" id="NF003428">
    <property type="entry name" value="PRK04923.1"/>
    <property type="match status" value="1"/>
</dbReference>
<feature type="active site" evidence="9">
    <location>
        <position position="198"/>
    </location>
</feature>
<dbReference type="PANTHER" id="PTHR10210:SF41">
    <property type="entry name" value="RIBOSE-PHOSPHATE PYROPHOSPHOKINASE 1, CHLOROPLASTIC"/>
    <property type="match status" value="1"/>
</dbReference>
<feature type="binding site" evidence="9">
    <location>
        <begin position="99"/>
        <end position="100"/>
    </location>
    <ligand>
        <name>ATP</name>
        <dbReference type="ChEBI" id="CHEBI:30616"/>
    </ligand>
</feature>
<evidence type="ECO:0000256" key="4">
    <source>
        <dbReference type="ARBA" id="ARBA00022741"/>
    </source>
</evidence>
<comment type="function">
    <text evidence="9">Involved in the biosynthesis of the central metabolite phospho-alpha-D-ribosyl-1-pyrophosphate (PRPP) via the transfer of pyrophosphoryl group from ATP to 1-hydroxyl of ribose-5-phosphate (Rib-5-P).</text>
</comment>
<dbReference type="PROSITE" id="PS00114">
    <property type="entry name" value="PRPP_SYNTHASE"/>
    <property type="match status" value="1"/>
</dbReference>
<dbReference type="InterPro" id="IPR029057">
    <property type="entry name" value="PRTase-like"/>
</dbReference>
<feature type="binding site" evidence="9">
    <location>
        <begin position="40"/>
        <end position="42"/>
    </location>
    <ligand>
        <name>ATP</name>
        <dbReference type="ChEBI" id="CHEBI:30616"/>
    </ligand>
</feature>
<dbReference type="SUPFAM" id="SSF53271">
    <property type="entry name" value="PRTase-like"/>
    <property type="match status" value="1"/>
</dbReference>
<dbReference type="GO" id="GO:0004749">
    <property type="term" value="F:ribose phosphate diphosphokinase activity"/>
    <property type="evidence" value="ECO:0007669"/>
    <property type="project" value="UniProtKB-EC"/>
</dbReference>
<dbReference type="CDD" id="cd06223">
    <property type="entry name" value="PRTases_typeI"/>
    <property type="match status" value="1"/>
</dbReference>
<comment type="subunit">
    <text evidence="9">Homohexamer.</text>
</comment>
<evidence type="ECO:0000256" key="6">
    <source>
        <dbReference type="ARBA" id="ARBA00022840"/>
    </source>
</evidence>
<dbReference type="Pfam" id="PF13793">
    <property type="entry name" value="Pribosyltran_N"/>
    <property type="match status" value="1"/>
</dbReference>
<evidence type="ECO:0000256" key="7">
    <source>
        <dbReference type="ARBA" id="ARBA00022842"/>
    </source>
</evidence>
<dbReference type="HAMAP" id="MF_00583_B">
    <property type="entry name" value="RibP_PPkinase_B"/>
    <property type="match status" value="1"/>
</dbReference>
<gene>
    <name evidence="9" type="primary">prs</name>
    <name evidence="11" type="ORF">ACFOLC_13780</name>
</gene>
<keyword evidence="5 9" id="KW-0418">Kinase</keyword>
<evidence type="ECO:0000256" key="8">
    <source>
        <dbReference type="ARBA" id="ARBA00049535"/>
    </source>
</evidence>
<dbReference type="SMART" id="SM01400">
    <property type="entry name" value="Pribosyltran_N"/>
    <property type="match status" value="1"/>
</dbReference>
<dbReference type="InterPro" id="IPR029099">
    <property type="entry name" value="Pribosyltran_N"/>
</dbReference>
<evidence type="ECO:0000256" key="9">
    <source>
        <dbReference type="HAMAP-Rule" id="MF_00583"/>
    </source>
</evidence>
<name>A0ABV7RV57_9GAMM</name>
<dbReference type="EMBL" id="JBHRXK010000007">
    <property type="protein sequence ID" value="MFC3552073.1"/>
    <property type="molecule type" value="Genomic_DNA"/>
</dbReference>
<dbReference type="RefSeq" id="WP_386759841.1">
    <property type="nucleotide sequence ID" value="NZ_JBHRXK010000007.1"/>
</dbReference>
<keyword evidence="6 9" id="KW-0067">ATP-binding</keyword>
<dbReference type="InterPro" id="IPR000842">
    <property type="entry name" value="PRib_PP_synth_CS"/>
</dbReference>
<keyword evidence="4 9" id="KW-0547">Nucleotide-binding</keyword>
<evidence type="ECO:0000313" key="11">
    <source>
        <dbReference type="EMBL" id="MFC3552073.1"/>
    </source>
</evidence>
<feature type="binding site" evidence="9">
    <location>
        <position position="224"/>
    </location>
    <ligand>
        <name>D-ribose 5-phosphate</name>
        <dbReference type="ChEBI" id="CHEBI:78346"/>
    </ligand>
</feature>
<comment type="pathway">
    <text evidence="9">Metabolic intermediate biosynthesis; 5-phospho-alpha-D-ribose 1-diphosphate biosynthesis; 5-phospho-alpha-D-ribose 1-diphosphate from D-ribose 5-phosphate (route I): step 1/1.</text>
</comment>
<accession>A0ABV7RV57</accession>
<dbReference type="Pfam" id="PF14572">
    <property type="entry name" value="Pribosyl_synth"/>
    <property type="match status" value="1"/>
</dbReference>
<dbReference type="NCBIfam" id="TIGR01251">
    <property type="entry name" value="ribP_PPkin"/>
    <property type="match status" value="1"/>
</dbReference>
<protein>
    <recommendedName>
        <fullName evidence="9">Ribose-phosphate pyrophosphokinase</fullName>
        <shortName evidence="9">RPPK</shortName>
        <ecNumber evidence="9">2.7.6.1</ecNumber>
    </recommendedName>
    <alternativeName>
        <fullName evidence="9">5-phospho-D-ribosyl alpha-1-diphosphate synthase</fullName>
    </alternativeName>
    <alternativeName>
        <fullName evidence="9">Phosphoribosyl diphosphate synthase</fullName>
    </alternativeName>
    <alternativeName>
        <fullName evidence="9">Phosphoribosyl pyrophosphate synthase</fullName>
        <shortName evidence="9">P-Rib-PP synthase</shortName>
        <shortName evidence="9">PRPP synthase</shortName>
        <shortName evidence="9">PRPPase</shortName>
    </alternativeName>
</protein>
<feature type="binding site" evidence="9">
    <location>
        <position position="134"/>
    </location>
    <ligand>
        <name>Mg(2+)</name>
        <dbReference type="ChEBI" id="CHEBI:18420"/>
    </ligand>
</feature>
<comment type="subcellular location">
    <subcellularLocation>
        <location evidence="9">Cytoplasm</location>
    </subcellularLocation>
</comment>
<evidence type="ECO:0000313" key="12">
    <source>
        <dbReference type="Proteomes" id="UP001595740"/>
    </source>
</evidence>
<dbReference type="PANTHER" id="PTHR10210">
    <property type="entry name" value="RIBOSE-PHOSPHATE DIPHOSPHOKINASE FAMILY MEMBER"/>
    <property type="match status" value="1"/>
</dbReference>
<feature type="domain" description="Ribose-phosphate pyrophosphokinase N-terminal" evidence="10">
    <location>
        <begin position="8"/>
        <end position="124"/>
    </location>
</feature>
<evidence type="ECO:0000256" key="5">
    <source>
        <dbReference type="ARBA" id="ARBA00022777"/>
    </source>
</evidence>
<feature type="binding site" evidence="9">
    <location>
        <position position="174"/>
    </location>
    <ligand>
        <name>Mg(2+)</name>
        <dbReference type="ChEBI" id="CHEBI:18420"/>
    </ligand>
</feature>
<dbReference type="InterPro" id="IPR005946">
    <property type="entry name" value="Rib-P_diPkinase"/>
</dbReference>
<keyword evidence="12" id="KW-1185">Reference proteome</keyword>
<keyword evidence="7 9" id="KW-0460">Magnesium</keyword>
<keyword evidence="9" id="KW-0963">Cytoplasm</keyword>
<feature type="binding site" evidence="9">
    <location>
        <begin position="228"/>
        <end position="232"/>
    </location>
    <ligand>
        <name>D-ribose 5-phosphate</name>
        <dbReference type="ChEBI" id="CHEBI:78346"/>
    </ligand>
</feature>
<feature type="binding site" evidence="9">
    <location>
        <position position="200"/>
    </location>
    <ligand>
        <name>D-ribose 5-phosphate</name>
        <dbReference type="ChEBI" id="CHEBI:78346"/>
    </ligand>
</feature>
<evidence type="ECO:0000256" key="2">
    <source>
        <dbReference type="ARBA" id="ARBA00022723"/>
    </source>
</evidence>
<keyword evidence="2 9" id="KW-0479">Metal-binding</keyword>
<dbReference type="InterPro" id="IPR000836">
    <property type="entry name" value="PRTase_dom"/>
</dbReference>
<dbReference type="Gene3D" id="3.40.50.2020">
    <property type="match status" value="2"/>
</dbReference>
<dbReference type="Proteomes" id="UP001595740">
    <property type="component" value="Unassembled WGS sequence"/>
</dbReference>
<evidence type="ECO:0000259" key="10">
    <source>
        <dbReference type="Pfam" id="PF13793"/>
    </source>
</evidence>
<evidence type="ECO:0000256" key="3">
    <source>
        <dbReference type="ARBA" id="ARBA00022727"/>
    </source>
</evidence>
<sequence length="319" mass="34237">MQNDRNLLVFSGNANRPLAEAVCKELGIRPGKALVSRFSDGEVQVEIEENVRRQEVFVIQPTCAPSAENLVELLVLVDALKRASVSNVTAVVPYFGYARQDRRPRSSRVPITAKVAAKMFSAVGTDRVLTVDLHADQIQGFFDIPVDNVYASPLLLADIWRAHGTDNLIVVSPDVGGVVRARAIAKRLDDADLAIIDKRRPRANVATVMNIIGDVSGKTCVLVDDIVDTAGTLCAAAAALKAQGATKVVAYCTHPVLSGAALANIAKSQLDELVVTDTIPLTDAARETGRIRQLSVAELLAETIRRIAFGESVSSLYVD</sequence>
<evidence type="ECO:0000256" key="1">
    <source>
        <dbReference type="ARBA" id="ARBA00022679"/>
    </source>
</evidence>
<comment type="catalytic activity">
    <reaction evidence="8 9">
        <text>D-ribose 5-phosphate + ATP = 5-phospho-alpha-D-ribose 1-diphosphate + AMP + H(+)</text>
        <dbReference type="Rhea" id="RHEA:15609"/>
        <dbReference type="ChEBI" id="CHEBI:15378"/>
        <dbReference type="ChEBI" id="CHEBI:30616"/>
        <dbReference type="ChEBI" id="CHEBI:58017"/>
        <dbReference type="ChEBI" id="CHEBI:78346"/>
        <dbReference type="ChEBI" id="CHEBI:456215"/>
        <dbReference type="EC" id="2.7.6.1"/>
    </reaction>
</comment>
<organism evidence="11 12">
    <name type="scientific">Lysobacter cavernae</name>
    <dbReference type="NCBI Taxonomy" id="1685901"/>
    <lineage>
        <taxon>Bacteria</taxon>
        <taxon>Pseudomonadati</taxon>
        <taxon>Pseudomonadota</taxon>
        <taxon>Gammaproteobacteria</taxon>
        <taxon>Lysobacterales</taxon>
        <taxon>Lysobacteraceae</taxon>
        <taxon>Lysobacter</taxon>
    </lineage>
</organism>
<comment type="cofactor">
    <cofactor evidence="9">
        <name>Mg(2+)</name>
        <dbReference type="ChEBI" id="CHEBI:18420"/>
    </cofactor>
    <text evidence="9">Binds 2 Mg(2+) ions per subunit.</text>
</comment>